<dbReference type="SUPFAM" id="SSF54211">
    <property type="entry name" value="Ribosomal protein S5 domain 2-like"/>
    <property type="match status" value="1"/>
</dbReference>
<keyword evidence="7" id="KW-0460">Magnesium</keyword>
<keyword evidence="4" id="KW-0547">Nucleotide-binding</keyword>
<dbReference type="InterPro" id="IPR036554">
    <property type="entry name" value="GHMP_kinase_C_sf"/>
</dbReference>
<dbReference type="Pfam" id="PF00288">
    <property type="entry name" value="GHMP_kinases_N"/>
    <property type="match status" value="1"/>
</dbReference>
<evidence type="ECO:0000256" key="8">
    <source>
        <dbReference type="ARBA" id="ARBA00023098"/>
    </source>
</evidence>
<keyword evidence="8" id="KW-0443">Lipid metabolism</keyword>
<evidence type="ECO:0000256" key="1">
    <source>
        <dbReference type="ARBA" id="ARBA00022490"/>
    </source>
</evidence>
<evidence type="ECO:0000313" key="11">
    <source>
        <dbReference type="EMBL" id="OGK23661.1"/>
    </source>
</evidence>
<keyword evidence="5" id="KW-0418">Kinase</keyword>
<keyword evidence="3" id="KW-0808">Transferase</keyword>
<dbReference type="GO" id="GO:0005524">
    <property type="term" value="F:ATP binding"/>
    <property type="evidence" value="ECO:0007669"/>
    <property type="project" value="UniProtKB-KW"/>
</dbReference>
<dbReference type="Gene3D" id="3.30.70.890">
    <property type="entry name" value="GHMP kinase, C-terminal domain"/>
    <property type="match status" value="1"/>
</dbReference>
<dbReference type="Gene3D" id="3.30.230.10">
    <property type="match status" value="1"/>
</dbReference>
<dbReference type="InterPro" id="IPR006204">
    <property type="entry name" value="GHMP_kinase_N_dom"/>
</dbReference>
<dbReference type="PANTHER" id="PTHR43290">
    <property type="entry name" value="MEVALONATE KINASE"/>
    <property type="match status" value="1"/>
</dbReference>
<dbReference type="Proteomes" id="UP000177913">
    <property type="component" value="Unassembled WGS sequence"/>
</dbReference>
<evidence type="ECO:0000256" key="2">
    <source>
        <dbReference type="ARBA" id="ARBA00022516"/>
    </source>
</evidence>
<evidence type="ECO:0000256" key="9">
    <source>
        <dbReference type="ARBA" id="ARBA00029438"/>
    </source>
</evidence>
<dbReference type="SUPFAM" id="SSF55060">
    <property type="entry name" value="GHMP Kinase, C-terminal domain"/>
    <property type="match status" value="1"/>
</dbReference>
<dbReference type="AlphaFoldDB" id="A0A1F7GXL4"/>
<evidence type="ECO:0000256" key="6">
    <source>
        <dbReference type="ARBA" id="ARBA00022840"/>
    </source>
</evidence>
<evidence type="ECO:0000256" key="5">
    <source>
        <dbReference type="ARBA" id="ARBA00022777"/>
    </source>
</evidence>
<keyword evidence="2" id="KW-0444">Lipid biosynthesis</keyword>
<keyword evidence="6" id="KW-0067">ATP-binding</keyword>
<evidence type="ECO:0000313" key="12">
    <source>
        <dbReference type="Proteomes" id="UP000177913"/>
    </source>
</evidence>
<comment type="pathway">
    <text evidence="9">Isoprenoid biosynthesis; isopentenyl diphosphate biosynthesis via mevalonate pathway; isopentenyl diphosphate from (R)-mevalonate: step 1/3.</text>
</comment>
<evidence type="ECO:0000259" key="10">
    <source>
        <dbReference type="Pfam" id="PF00288"/>
    </source>
</evidence>
<accession>A0A1F7GXL4</accession>
<dbReference type="InterPro" id="IPR006205">
    <property type="entry name" value="Mev_gal_kin"/>
</dbReference>
<dbReference type="PANTHER" id="PTHR43290:SF2">
    <property type="entry name" value="MEVALONATE KINASE"/>
    <property type="match status" value="1"/>
</dbReference>
<organism evidence="11 12">
    <name type="scientific">Candidatus Roizmanbacteria bacterium RIFCSPHIGHO2_02_FULL_38_11</name>
    <dbReference type="NCBI Taxonomy" id="1802039"/>
    <lineage>
        <taxon>Bacteria</taxon>
        <taxon>Candidatus Roizmaniibacteriota</taxon>
    </lineage>
</organism>
<evidence type="ECO:0000256" key="7">
    <source>
        <dbReference type="ARBA" id="ARBA00022842"/>
    </source>
</evidence>
<gene>
    <name evidence="11" type="ORF">A3C25_00915</name>
</gene>
<dbReference type="EMBL" id="MFZO01000044">
    <property type="protein sequence ID" value="OGK23661.1"/>
    <property type="molecule type" value="Genomic_DNA"/>
</dbReference>
<evidence type="ECO:0000256" key="3">
    <source>
        <dbReference type="ARBA" id="ARBA00022679"/>
    </source>
</evidence>
<dbReference type="InterPro" id="IPR014721">
    <property type="entry name" value="Ribsml_uS5_D2-typ_fold_subgr"/>
</dbReference>
<keyword evidence="1" id="KW-0963">Cytoplasm</keyword>
<sequence length="318" mass="35987">MKSETSKKIISYSAPAKVILSGEHAVVYGKPALVSALDLRLKFGIWENKKNLKDKNILMIMQKVKDNLKKQKISFKEKKFDYKIDSNIPIKQRLGSSAAFCVAVVAALLEYYGGREFDKETINNIAYQCEKYFHINASGVDVTASCFGGLIFYRKEFEFLKNISALNIKIPKKIEEGLFLIDSGNPVEPTGEMVDLVGKAYNNKPEFIEEVLNDIEKTTKRLVVSIIKEDINFFIKSLVDNQVLLDMLGVVSKKAKNLLKDLEPYGYGKVTGGGGKKRGSGYMLFYTGKIKEFENYCSQKNITYFKFIQSYEGVKKET</sequence>
<feature type="domain" description="GHMP kinase N-terminal" evidence="10">
    <location>
        <begin position="72"/>
        <end position="149"/>
    </location>
</feature>
<reference evidence="11 12" key="1">
    <citation type="journal article" date="2016" name="Nat. Commun.">
        <title>Thousands of microbial genomes shed light on interconnected biogeochemical processes in an aquifer system.</title>
        <authorList>
            <person name="Anantharaman K."/>
            <person name="Brown C.T."/>
            <person name="Hug L.A."/>
            <person name="Sharon I."/>
            <person name="Castelle C.J."/>
            <person name="Probst A.J."/>
            <person name="Thomas B.C."/>
            <person name="Singh A."/>
            <person name="Wilkins M.J."/>
            <person name="Karaoz U."/>
            <person name="Brodie E.L."/>
            <person name="Williams K.H."/>
            <person name="Hubbard S.S."/>
            <person name="Banfield J.F."/>
        </authorList>
    </citation>
    <scope>NUCLEOTIDE SEQUENCE [LARGE SCALE GENOMIC DNA]</scope>
</reference>
<evidence type="ECO:0000256" key="4">
    <source>
        <dbReference type="ARBA" id="ARBA00022741"/>
    </source>
</evidence>
<protein>
    <recommendedName>
        <fullName evidence="10">GHMP kinase N-terminal domain-containing protein</fullName>
    </recommendedName>
</protein>
<dbReference type="PRINTS" id="PR00959">
    <property type="entry name" value="MEVGALKINASE"/>
</dbReference>
<dbReference type="GO" id="GO:0019287">
    <property type="term" value="P:isopentenyl diphosphate biosynthetic process, mevalonate pathway"/>
    <property type="evidence" value="ECO:0007669"/>
    <property type="project" value="UniProtKB-UniPathway"/>
</dbReference>
<dbReference type="InterPro" id="IPR020568">
    <property type="entry name" value="Ribosomal_Su5_D2-typ_SF"/>
</dbReference>
<name>A0A1F7GXL4_9BACT</name>
<dbReference type="UniPathway" id="UPA00057">
    <property type="reaction ID" value="UER00098"/>
</dbReference>
<dbReference type="GO" id="GO:0004496">
    <property type="term" value="F:mevalonate kinase activity"/>
    <property type="evidence" value="ECO:0007669"/>
    <property type="project" value="InterPro"/>
</dbReference>
<dbReference type="GO" id="GO:0005829">
    <property type="term" value="C:cytosol"/>
    <property type="evidence" value="ECO:0007669"/>
    <property type="project" value="TreeGrafter"/>
</dbReference>
<comment type="caution">
    <text evidence="11">The sequence shown here is derived from an EMBL/GenBank/DDBJ whole genome shotgun (WGS) entry which is preliminary data.</text>
</comment>
<proteinExistence type="predicted"/>